<protein>
    <recommendedName>
        <fullName evidence="2">Bacterial Pleckstrin homology domain-containing protein</fullName>
    </recommendedName>
</protein>
<dbReference type="EMBL" id="BOOR01000055">
    <property type="protein sequence ID" value="GII57702.1"/>
    <property type="molecule type" value="Genomic_DNA"/>
</dbReference>
<evidence type="ECO:0000259" key="2">
    <source>
        <dbReference type="Pfam" id="PF10882"/>
    </source>
</evidence>
<dbReference type="Proteomes" id="UP000605992">
    <property type="component" value="Unassembled WGS sequence"/>
</dbReference>
<reference evidence="3" key="1">
    <citation type="submission" date="2021-01" db="EMBL/GenBank/DDBJ databases">
        <title>Whole genome shotgun sequence of Planotetraspora thailandica NBRC 104271.</title>
        <authorList>
            <person name="Komaki H."/>
            <person name="Tamura T."/>
        </authorList>
    </citation>
    <scope>NUCLEOTIDE SEQUENCE</scope>
    <source>
        <strain evidence="3">NBRC 104271</strain>
    </source>
</reference>
<feature type="transmembrane region" description="Helical" evidence="1">
    <location>
        <begin position="41"/>
        <end position="63"/>
    </location>
</feature>
<comment type="caution">
    <text evidence="3">The sequence shown here is derived from an EMBL/GenBank/DDBJ whole genome shotgun (WGS) entry which is preliminary data.</text>
</comment>
<feature type="domain" description="Bacterial Pleckstrin homology" evidence="2">
    <location>
        <begin position="64"/>
        <end position="163"/>
    </location>
</feature>
<keyword evidence="1" id="KW-0472">Membrane</keyword>
<dbReference type="InterPro" id="IPR027783">
    <property type="entry name" value="Bacterial_PH-related"/>
</dbReference>
<keyword evidence="4" id="KW-1185">Reference proteome</keyword>
<dbReference type="RefSeq" id="WP_203947821.1">
    <property type="nucleotide sequence ID" value="NZ_BOOR01000055.1"/>
</dbReference>
<evidence type="ECO:0000313" key="3">
    <source>
        <dbReference type="EMBL" id="GII57702.1"/>
    </source>
</evidence>
<evidence type="ECO:0000313" key="4">
    <source>
        <dbReference type="Proteomes" id="UP000605992"/>
    </source>
</evidence>
<gene>
    <name evidence="3" type="ORF">Pth03_60910</name>
</gene>
<keyword evidence="1" id="KW-1133">Transmembrane helix</keyword>
<proteinExistence type="predicted"/>
<dbReference type="AlphaFoldDB" id="A0A8J3V8Z5"/>
<evidence type="ECO:0000256" key="1">
    <source>
        <dbReference type="SAM" id="Phobius"/>
    </source>
</evidence>
<feature type="transmembrane region" description="Helical" evidence="1">
    <location>
        <begin position="12"/>
        <end position="29"/>
    </location>
</feature>
<sequence length="173" mass="18577">MPPERFTPRPSRGYLSLAVVAATVCFAAAKSVTGETRAEFVAGLVLAVASAYLMVLALCFPLMRYVTSPTTLTAQYGPLLRYRIRLSDITSVTRTAHLSAGSAASLALPGIALYGMRCTDVGRIRMCATHPSNNVLVITTRNGAHYGVTPADERAFLNTLRRHGVPVRRPSSP</sequence>
<name>A0A8J3V8Z5_9ACTN</name>
<keyword evidence="1" id="KW-0812">Transmembrane</keyword>
<accession>A0A8J3V8Z5</accession>
<dbReference type="Pfam" id="PF10882">
    <property type="entry name" value="bPH_5"/>
    <property type="match status" value="1"/>
</dbReference>
<organism evidence="3 4">
    <name type="scientific">Planotetraspora thailandica</name>
    <dbReference type="NCBI Taxonomy" id="487172"/>
    <lineage>
        <taxon>Bacteria</taxon>
        <taxon>Bacillati</taxon>
        <taxon>Actinomycetota</taxon>
        <taxon>Actinomycetes</taxon>
        <taxon>Streptosporangiales</taxon>
        <taxon>Streptosporangiaceae</taxon>
        <taxon>Planotetraspora</taxon>
    </lineage>
</organism>